<accession>A0A1I7SR89</accession>
<evidence type="ECO:0000256" key="7">
    <source>
        <dbReference type="ARBA" id="ARBA00023180"/>
    </source>
</evidence>
<dbReference type="Proteomes" id="UP000095284">
    <property type="component" value="Unplaced"/>
</dbReference>
<evidence type="ECO:0000256" key="5">
    <source>
        <dbReference type="ARBA" id="ARBA00022989"/>
    </source>
</evidence>
<reference evidence="10" key="1">
    <citation type="submission" date="2016-11" db="UniProtKB">
        <authorList>
            <consortium name="WormBaseParasite"/>
        </authorList>
    </citation>
    <scope>IDENTIFICATION</scope>
</reference>
<dbReference type="Pfam" id="PF05154">
    <property type="entry name" value="TM2"/>
    <property type="match status" value="1"/>
</dbReference>
<keyword evidence="5" id="KW-1133">Transmembrane helix</keyword>
<dbReference type="InterPro" id="IPR007829">
    <property type="entry name" value="TM2"/>
</dbReference>
<evidence type="ECO:0000259" key="8">
    <source>
        <dbReference type="Pfam" id="PF05154"/>
    </source>
</evidence>
<sequence>MIPQPHRNSWPSHMPCFYPHEIRIFNSIVSSTSLRPIAQNVITVPVGISIAELKEKIYQTRQLEEIGRCLIFNWEFAEYVDVDDSMLLMTTNKVMFHAKEQRMGTASLEIDRKLDLVLDELNSLKTSIPSNAALDRYLCDEPELDYTTYQLKHCHSDGSVTVNCTIRRGLHCDELNYKTHTFTRTILNACHGNNAPHHGTTMLLSVFGGWLGLDRFYLGYYSIGALKLVSLGFYGVFHLLDIILVALELVRPADGSDYRPIGFSPMTLGGSSSNYSQLILYNCVGCFN</sequence>
<dbReference type="AlphaFoldDB" id="A0A1I7SR89"/>
<proteinExistence type="inferred from homology"/>
<keyword evidence="7" id="KW-0325">Glycoprotein</keyword>
<keyword evidence="3" id="KW-0812">Transmembrane</keyword>
<dbReference type="PANTHER" id="PTHR21016">
    <property type="entry name" value="BETA-AMYLOID BINDING PROTEIN-RELATED"/>
    <property type="match status" value="1"/>
</dbReference>
<dbReference type="InterPro" id="IPR050932">
    <property type="entry name" value="TM2D1-3-like"/>
</dbReference>
<keyword evidence="4" id="KW-0732">Signal</keyword>
<evidence type="ECO:0000313" key="10">
    <source>
        <dbReference type="WBParaSite" id="BXY_1555300.1"/>
    </source>
</evidence>
<evidence type="ECO:0000313" key="9">
    <source>
        <dbReference type="Proteomes" id="UP000095284"/>
    </source>
</evidence>
<evidence type="ECO:0000256" key="1">
    <source>
        <dbReference type="ARBA" id="ARBA00004141"/>
    </source>
</evidence>
<organism evidence="9 10">
    <name type="scientific">Bursaphelenchus xylophilus</name>
    <name type="common">Pinewood nematode worm</name>
    <name type="synonym">Aphelenchoides xylophilus</name>
    <dbReference type="NCBI Taxonomy" id="6326"/>
    <lineage>
        <taxon>Eukaryota</taxon>
        <taxon>Metazoa</taxon>
        <taxon>Ecdysozoa</taxon>
        <taxon>Nematoda</taxon>
        <taxon>Chromadorea</taxon>
        <taxon>Rhabditida</taxon>
        <taxon>Tylenchina</taxon>
        <taxon>Tylenchomorpha</taxon>
        <taxon>Aphelenchoidea</taxon>
        <taxon>Aphelenchoididae</taxon>
        <taxon>Bursaphelenchus</taxon>
    </lineage>
</organism>
<comment type="similarity">
    <text evidence="2">Belongs to the TM2 family.</text>
</comment>
<feature type="domain" description="TM2" evidence="8">
    <location>
        <begin position="199"/>
        <end position="243"/>
    </location>
</feature>
<evidence type="ECO:0000256" key="4">
    <source>
        <dbReference type="ARBA" id="ARBA00022729"/>
    </source>
</evidence>
<dbReference type="PANTHER" id="PTHR21016:SF1">
    <property type="entry name" value="TM2 DOMAIN-CONTAINING PROTEIN 1"/>
    <property type="match status" value="1"/>
</dbReference>
<dbReference type="WBParaSite" id="BXY_1555300.1">
    <property type="protein sequence ID" value="BXY_1555300.1"/>
    <property type="gene ID" value="BXY_1555300"/>
</dbReference>
<name>A0A1I7SR89_BURXY</name>
<comment type="subcellular location">
    <subcellularLocation>
        <location evidence="1">Membrane</location>
        <topology evidence="1">Multi-pass membrane protein</topology>
    </subcellularLocation>
</comment>
<dbReference type="GO" id="GO:0016020">
    <property type="term" value="C:membrane"/>
    <property type="evidence" value="ECO:0007669"/>
    <property type="project" value="UniProtKB-SubCell"/>
</dbReference>
<keyword evidence="6" id="KW-0472">Membrane</keyword>
<protein>
    <submittedName>
        <fullName evidence="10">TM2 domain-containing protein</fullName>
    </submittedName>
</protein>
<evidence type="ECO:0000256" key="6">
    <source>
        <dbReference type="ARBA" id="ARBA00023136"/>
    </source>
</evidence>
<evidence type="ECO:0000256" key="2">
    <source>
        <dbReference type="ARBA" id="ARBA00008284"/>
    </source>
</evidence>
<evidence type="ECO:0000256" key="3">
    <source>
        <dbReference type="ARBA" id="ARBA00022692"/>
    </source>
</evidence>